<accession>A0A023PZS2</accession>
<dbReference type="RefSeq" id="WP_039609803.1">
    <property type="nucleotide sequence ID" value="NZ_JWIC01000006.1"/>
</dbReference>
<keyword evidence="3" id="KW-0804">Transcription</keyword>
<dbReference type="EMBL" id="KF724687">
    <property type="protein sequence ID" value="AHX39728.1"/>
    <property type="molecule type" value="Genomic_DNA"/>
</dbReference>
<evidence type="ECO:0000256" key="1">
    <source>
        <dbReference type="ARBA" id="ARBA00022814"/>
    </source>
</evidence>
<evidence type="ECO:0000259" key="4">
    <source>
        <dbReference type="SMART" id="SM00738"/>
    </source>
</evidence>
<dbReference type="SMART" id="SM00738">
    <property type="entry name" value="NGN"/>
    <property type="match status" value="1"/>
</dbReference>
<gene>
    <name evidence="6" type="ORF">JF50_12560</name>
</gene>
<sequence>MTTIRNWYVVYTKPNTEKKFAEQVSLIKSGCEVFLPLVVEKKQWSDRIKSIAKPLFKSYVFVYVDDFEYHHVKRLSGFVDFIKFNGKPSMVSNAEIVKIKTVMSSGYQCEPVPTRFAVGSAVEITVGALKGYQGKLVERKNDAVFVIEIEGLEQSLMISVPSDFLLSKEVS</sequence>
<dbReference type="InterPro" id="IPR043425">
    <property type="entry name" value="NusG-like"/>
</dbReference>
<dbReference type="GO" id="GO:0031564">
    <property type="term" value="P:transcription antitermination"/>
    <property type="evidence" value="ECO:0007669"/>
    <property type="project" value="UniProtKB-KW"/>
</dbReference>
<dbReference type="GO" id="GO:0006354">
    <property type="term" value="P:DNA-templated transcription elongation"/>
    <property type="evidence" value="ECO:0007669"/>
    <property type="project" value="InterPro"/>
</dbReference>
<feature type="domain" description="NusG-like N-terminal" evidence="4">
    <location>
        <begin position="4"/>
        <end position="103"/>
    </location>
</feature>
<dbReference type="InterPro" id="IPR006645">
    <property type="entry name" value="NGN-like_dom"/>
</dbReference>
<dbReference type="Pfam" id="PF02357">
    <property type="entry name" value="NusG"/>
    <property type="match status" value="1"/>
</dbReference>
<dbReference type="InterPro" id="IPR036735">
    <property type="entry name" value="NGN_dom_sf"/>
</dbReference>
<dbReference type="EMBL" id="JWIC01000006">
    <property type="protein sequence ID" value="KID56737.1"/>
    <property type="molecule type" value="Genomic_DNA"/>
</dbReference>
<dbReference type="Proteomes" id="UP000031327">
    <property type="component" value="Unassembled WGS sequence"/>
</dbReference>
<proteinExistence type="predicted"/>
<keyword evidence="1" id="KW-0889">Transcription antitermination</keyword>
<reference evidence="6 7" key="3">
    <citation type="submission" date="2014-12" db="EMBL/GenBank/DDBJ databases">
        <title>Draft Genome Sequence of Pseudoalteromonas luteoviolacea HI1.</title>
        <authorList>
            <person name="Asahina A.Y."/>
            <person name="Hadfield M.G."/>
        </authorList>
    </citation>
    <scope>NUCLEOTIDE SEQUENCE [LARGE SCALE GENOMIC DNA]</scope>
    <source>
        <strain evidence="6 7">HI1</strain>
    </source>
</reference>
<evidence type="ECO:0000256" key="3">
    <source>
        <dbReference type="ARBA" id="ARBA00023163"/>
    </source>
</evidence>
<evidence type="ECO:0000313" key="5">
    <source>
        <dbReference type="EMBL" id="AHX39728.1"/>
    </source>
</evidence>
<dbReference type="SUPFAM" id="SSF82679">
    <property type="entry name" value="N-utilization substance G protein NusG, N-terminal domain"/>
    <property type="match status" value="1"/>
</dbReference>
<dbReference type="NCBIfam" id="NF033644">
    <property type="entry name" value="antiterm_UpxY"/>
    <property type="match status" value="1"/>
</dbReference>
<evidence type="ECO:0000313" key="6">
    <source>
        <dbReference type="EMBL" id="KID56737.1"/>
    </source>
</evidence>
<keyword evidence="2" id="KW-0805">Transcription regulation</keyword>
<protein>
    <submittedName>
        <fullName evidence="6">Transcriptional activator RfaH</fullName>
    </submittedName>
</protein>
<evidence type="ECO:0000313" key="7">
    <source>
        <dbReference type="Proteomes" id="UP000031327"/>
    </source>
</evidence>
<reference evidence="5" key="2">
    <citation type="journal article" date="2014" name="Science">
        <title>Marine tubeworm metamorphosis induced by arrays of bacterial phage tail-like structures.</title>
        <authorList>
            <person name="Shikuma N.J."/>
            <person name="Pilhofer M."/>
            <person name="Weiss G.L."/>
            <person name="Hadfield M.G."/>
            <person name="Jensen G.J."/>
            <person name="Newman D.K."/>
        </authorList>
    </citation>
    <scope>NUCLEOTIDE SEQUENCE</scope>
    <source>
        <strain evidence="5">HI1</strain>
    </source>
</reference>
<dbReference type="AlphaFoldDB" id="A0A023PZS2"/>
<dbReference type="Gene3D" id="3.30.70.940">
    <property type="entry name" value="NusG, N-terminal domain"/>
    <property type="match status" value="1"/>
</dbReference>
<organism evidence="5">
    <name type="scientific">Pseudoalteromonas luteoviolacea</name>
    <dbReference type="NCBI Taxonomy" id="43657"/>
    <lineage>
        <taxon>Bacteria</taxon>
        <taxon>Pseudomonadati</taxon>
        <taxon>Pseudomonadota</taxon>
        <taxon>Gammaproteobacteria</taxon>
        <taxon>Alteromonadales</taxon>
        <taxon>Pseudoalteromonadaceae</taxon>
        <taxon>Pseudoalteromonas</taxon>
    </lineage>
</organism>
<reference evidence="5" key="1">
    <citation type="journal article" date="2012" name="Sci. Rep.">
        <title>Recruitment in the sea: bacterial genes required for inducing larval settlement in a polychaete worm.</title>
        <authorList>
            <person name="Huang Y."/>
            <person name="Callahan S."/>
            <person name="Hadfield M.G."/>
        </authorList>
    </citation>
    <scope>NUCLEOTIDE SEQUENCE</scope>
    <source>
        <strain evidence="5">HI1</strain>
    </source>
</reference>
<dbReference type="OrthoDB" id="9790639at2"/>
<dbReference type="PANTHER" id="PTHR30265:SF4">
    <property type="entry name" value="KOW MOTIF FAMILY PROTEIN, EXPRESSED"/>
    <property type="match status" value="1"/>
</dbReference>
<name>A0A023PZS2_9GAMM</name>
<evidence type="ECO:0000256" key="2">
    <source>
        <dbReference type="ARBA" id="ARBA00023015"/>
    </source>
</evidence>
<dbReference type="PANTHER" id="PTHR30265">
    <property type="entry name" value="RHO-INTERACTING TRANSCRIPTION TERMINATION FACTOR NUSG"/>
    <property type="match status" value="1"/>
</dbReference>